<comment type="subcellular location">
    <subcellularLocation>
        <location evidence="1">Nucleus</location>
    </subcellularLocation>
</comment>
<evidence type="ECO:0000259" key="15">
    <source>
        <dbReference type="PROSITE" id="PS51726"/>
    </source>
</evidence>
<dbReference type="GO" id="GO:0008270">
    <property type="term" value="F:zinc ion binding"/>
    <property type="evidence" value="ECO:0007669"/>
    <property type="project" value="UniProtKB-KW"/>
</dbReference>
<name>A0AAV5RTR8_MAUHU</name>
<gene>
    <name evidence="16" type="ORF">DAKH74_013230</name>
</gene>
<comment type="caution">
    <text evidence="16">The sequence shown here is derived from an EMBL/GenBank/DDBJ whole genome shotgun (WGS) entry which is preliminary data.</text>
</comment>
<dbReference type="EMBL" id="BTGD01000003">
    <property type="protein sequence ID" value="GMM54707.1"/>
    <property type="molecule type" value="Genomic_DNA"/>
</dbReference>
<dbReference type="Gene3D" id="3.40.630.30">
    <property type="match status" value="1"/>
</dbReference>
<proteinExistence type="inferred from homology"/>
<dbReference type="GO" id="GO:0035267">
    <property type="term" value="C:NuA4 histone acetyltransferase complex"/>
    <property type="evidence" value="ECO:0007669"/>
    <property type="project" value="TreeGrafter"/>
</dbReference>
<dbReference type="Pfam" id="PF01853">
    <property type="entry name" value="MOZ_SAS"/>
    <property type="match status" value="1"/>
</dbReference>
<dbReference type="Proteomes" id="UP001377567">
    <property type="component" value="Unassembled WGS sequence"/>
</dbReference>
<evidence type="ECO:0000313" key="16">
    <source>
        <dbReference type="EMBL" id="GMM54707.1"/>
    </source>
</evidence>
<sequence length="371" mass="42635">MTMDPPEFQTSAATAASAVGETILADDKILTLKRSKKRTQGKKSKKAKKTPSAENEGQLYGILDEPNIDYVQFGVSQRFHTWYGTNVYFENGTRKLGITVEGKKNRIKDVEETDSEPSKVWLDTLFVCEYCFKYTDDEQKLVDHDRVCSYKSRCAPGRIQYKSPEYTIRKVKGSKHVLFCQCLCLFTKLFLDNKSMYFKVENYEFFILYKTGSNKPMGFFSKDLVSFQQNNLACILIFPPYQRRQLGTLLMEFSYKLSRAEGVITGPELPLSPFGLIGYLHLWANVIAYQLEAGELSERAEVTLDEISHCTGFRINDIIMALKYMQCIDSDYKIYLAHIRAWKKKQADKGKLGTNTRGNMMIDDEYLLIDV</sequence>
<evidence type="ECO:0000256" key="12">
    <source>
        <dbReference type="ARBA" id="ARBA00023315"/>
    </source>
</evidence>
<evidence type="ECO:0000256" key="6">
    <source>
        <dbReference type="ARBA" id="ARBA00022771"/>
    </source>
</evidence>
<dbReference type="EC" id="2.3.1.48" evidence="3"/>
<dbReference type="GO" id="GO:0005634">
    <property type="term" value="C:nucleus"/>
    <property type="evidence" value="ECO:0007669"/>
    <property type="project" value="UniProtKB-SubCell"/>
</dbReference>
<evidence type="ECO:0000256" key="2">
    <source>
        <dbReference type="ARBA" id="ARBA00010107"/>
    </source>
</evidence>
<keyword evidence="4" id="KW-0808">Transferase</keyword>
<keyword evidence="11" id="KW-0539">Nucleus</keyword>
<dbReference type="GO" id="GO:0046972">
    <property type="term" value="F:histone H4K16 acetyltransferase activity"/>
    <property type="evidence" value="ECO:0007669"/>
    <property type="project" value="TreeGrafter"/>
</dbReference>
<keyword evidence="10" id="KW-0804">Transcription</keyword>
<evidence type="ECO:0000256" key="1">
    <source>
        <dbReference type="ARBA" id="ARBA00004123"/>
    </source>
</evidence>
<organism evidence="16 17">
    <name type="scientific">Maudiozyma humilis</name>
    <name type="common">Sour dough yeast</name>
    <name type="synonym">Kazachstania humilis</name>
    <dbReference type="NCBI Taxonomy" id="51915"/>
    <lineage>
        <taxon>Eukaryota</taxon>
        <taxon>Fungi</taxon>
        <taxon>Dikarya</taxon>
        <taxon>Ascomycota</taxon>
        <taxon>Saccharomycotina</taxon>
        <taxon>Saccharomycetes</taxon>
        <taxon>Saccharomycetales</taxon>
        <taxon>Saccharomycetaceae</taxon>
        <taxon>Maudiozyma</taxon>
    </lineage>
</organism>
<evidence type="ECO:0000256" key="7">
    <source>
        <dbReference type="ARBA" id="ARBA00022833"/>
    </source>
</evidence>
<dbReference type="FunFam" id="3.40.630.30:FF:000067">
    <property type="entry name" value="Histone acetyltransferase"/>
    <property type="match status" value="1"/>
</dbReference>
<dbReference type="AlphaFoldDB" id="A0AAV5RTR8"/>
<evidence type="ECO:0000256" key="11">
    <source>
        <dbReference type="ARBA" id="ARBA00023242"/>
    </source>
</evidence>
<keyword evidence="8" id="KW-0007">Acetylation</keyword>
<dbReference type="PANTHER" id="PTHR10615">
    <property type="entry name" value="HISTONE ACETYLTRANSFERASE"/>
    <property type="match status" value="1"/>
</dbReference>
<evidence type="ECO:0000256" key="5">
    <source>
        <dbReference type="ARBA" id="ARBA00022723"/>
    </source>
</evidence>
<evidence type="ECO:0000256" key="10">
    <source>
        <dbReference type="ARBA" id="ARBA00023163"/>
    </source>
</evidence>
<dbReference type="PANTHER" id="PTHR10615:SF219">
    <property type="entry name" value="HISTONE ACETYLTRANSFERASE KAT5"/>
    <property type="match status" value="1"/>
</dbReference>
<evidence type="ECO:0000256" key="14">
    <source>
        <dbReference type="SAM" id="MobiDB-lite"/>
    </source>
</evidence>
<comment type="similarity">
    <text evidence="2">Belongs to the MYST (SAS/MOZ) family.</text>
</comment>
<feature type="region of interest" description="Disordered" evidence="14">
    <location>
        <begin position="34"/>
        <end position="55"/>
    </location>
</feature>
<evidence type="ECO:0000256" key="13">
    <source>
        <dbReference type="PIRSR" id="PIRSR602717-51"/>
    </source>
</evidence>
<dbReference type="GO" id="GO:0006355">
    <property type="term" value="P:regulation of DNA-templated transcription"/>
    <property type="evidence" value="ECO:0007669"/>
    <property type="project" value="InterPro"/>
</dbReference>
<keyword evidence="9" id="KW-0805">Transcription regulation</keyword>
<dbReference type="InterPro" id="IPR016181">
    <property type="entry name" value="Acyl_CoA_acyltransferase"/>
</dbReference>
<keyword evidence="7" id="KW-0862">Zinc</keyword>
<protein>
    <recommendedName>
        <fullName evidence="3">histone acetyltransferase</fullName>
        <ecNumber evidence="3">2.3.1.48</ecNumber>
    </recommendedName>
</protein>
<feature type="active site" description="Proton donor/acceptor" evidence="13">
    <location>
        <position position="268"/>
    </location>
</feature>
<keyword evidence="6" id="KW-0863">Zinc-finger</keyword>
<evidence type="ECO:0000256" key="9">
    <source>
        <dbReference type="ARBA" id="ARBA00023015"/>
    </source>
</evidence>
<keyword evidence="12" id="KW-0012">Acyltransferase</keyword>
<keyword evidence="17" id="KW-1185">Reference proteome</keyword>
<evidence type="ECO:0000313" key="17">
    <source>
        <dbReference type="Proteomes" id="UP001377567"/>
    </source>
</evidence>
<dbReference type="SUPFAM" id="SSF55729">
    <property type="entry name" value="Acyl-CoA N-acyltransferases (Nat)"/>
    <property type="match status" value="1"/>
</dbReference>
<evidence type="ECO:0000256" key="4">
    <source>
        <dbReference type="ARBA" id="ARBA00022679"/>
    </source>
</evidence>
<dbReference type="Gene3D" id="1.10.10.10">
    <property type="entry name" value="Winged helix-like DNA-binding domain superfamily/Winged helix DNA-binding domain"/>
    <property type="match status" value="1"/>
</dbReference>
<feature type="domain" description="MYST-type HAT" evidence="15">
    <location>
        <begin position="63"/>
        <end position="344"/>
    </location>
</feature>
<reference evidence="16 17" key="1">
    <citation type="journal article" date="2023" name="Elife">
        <title>Identification of key yeast species and microbe-microbe interactions impacting larval growth of Drosophila in the wild.</title>
        <authorList>
            <person name="Mure A."/>
            <person name="Sugiura Y."/>
            <person name="Maeda R."/>
            <person name="Honda K."/>
            <person name="Sakurai N."/>
            <person name="Takahashi Y."/>
            <person name="Watada M."/>
            <person name="Katoh T."/>
            <person name="Gotoh A."/>
            <person name="Gotoh Y."/>
            <person name="Taniguchi I."/>
            <person name="Nakamura K."/>
            <person name="Hayashi T."/>
            <person name="Katayama T."/>
            <person name="Uemura T."/>
            <person name="Hattori Y."/>
        </authorList>
    </citation>
    <scope>NUCLEOTIDE SEQUENCE [LARGE SCALE GENOMIC DNA]</scope>
    <source>
        <strain evidence="16 17">KH-74</strain>
    </source>
</reference>
<feature type="compositionally biased region" description="Basic residues" evidence="14">
    <location>
        <begin position="34"/>
        <end position="49"/>
    </location>
</feature>
<dbReference type="InterPro" id="IPR050603">
    <property type="entry name" value="MYST_HAT"/>
</dbReference>
<dbReference type="PROSITE" id="PS51726">
    <property type="entry name" value="MYST_HAT"/>
    <property type="match status" value="1"/>
</dbReference>
<dbReference type="InterPro" id="IPR002717">
    <property type="entry name" value="HAT_MYST-type"/>
</dbReference>
<accession>A0AAV5RTR8</accession>
<evidence type="ECO:0000256" key="8">
    <source>
        <dbReference type="ARBA" id="ARBA00022990"/>
    </source>
</evidence>
<dbReference type="Gene3D" id="3.30.60.60">
    <property type="entry name" value="N-acetyl transferase-like"/>
    <property type="match status" value="1"/>
</dbReference>
<evidence type="ECO:0000256" key="3">
    <source>
        <dbReference type="ARBA" id="ARBA00013184"/>
    </source>
</evidence>
<dbReference type="InterPro" id="IPR036388">
    <property type="entry name" value="WH-like_DNA-bd_sf"/>
</dbReference>
<keyword evidence="5" id="KW-0479">Metal-binding</keyword>